<evidence type="ECO:0000313" key="11">
    <source>
        <dbReference type="Proteomes" id="UP000218811"/>
    </source>
</evidence>
<evidence type="ECO:0000256" key="3">
    <source>
        <dbReference type="ARBA" id="ARBA00022737"/>
    </source>
</evidence>
<dbReference type="PROSITE" id="PS00518">
    <property type="entry name" value="ZF_RING_1"/>
    <property type="match status" value="1"/>
</dbReference>
<dbReference type="Pfam" id="PF13639">
    <property type="entry name" value="zf-RING_2"/>
    <property type="match status" value="1"/>
</dbReference>
<feature type="domain" description="RING-type" evidence="8">
    <location>
        <begin position="4"/>
        <end position="51"/>
    </location>
</feature>
<proteinExistence type="predicted"/>
<evidence type="ECO:0000256" key="7">
    <source>
        <dbReference type="PROSITE-ProRule" id="PRU00175"/>
    </source>
</evidence>
<evidence type="ECO:0000256" key="2">
    <source>
        <dbReference type="ARBA" id="ARBA00022723"/>
    </source>
</evidence>
<protein>
    <recommendedName>
        <fullName evidence="12">RING-type domain-containing protein</fullName>
    </recommendedName>
</protein>
<dbReference type="Pfam" id="PF22191">
    <property type="entry name" value="IBR_1"/>
    <property type="match status" value="1"/>
</dbReference>
<dbReference type="PROSITE" id="PS50089">
    <property type="entry name" value="ZF_RING_2"/>
    <property type="match status" value="1"/>
</dbReference>
<dbReference type="InterPro" id="IPR044066">
    <property type="entry name" value="TRIAD_supradom"/>
</dbReference>
<evidence type="ECO:0000256" key="6">
    <source>
        <dbReference type="ARBA" id="ARBA00022833"/>
    </source>
</evidence>
<dbReference type="STRING" id="742152.A0A2H3JBJ7"/>
<dbReference type="Gene3D" id="1.20.120.1750">
    <property type="match status" value="1"/>
</dbReference>
<evidence type="ECO:0000259" key="9">
    <source>
        <dbReference type="PROSITE" id="PS51873"/>
    </source>
</evidence>
<keyword evidence="6" id="KW-0862">Zinc</keyword>
<dbReference type="InterPro" id="IPR031127">
    <property type="entry name" value="E3_UB_ligase_RBR"/>
</dbReference>
<dbReference type="EMBL" id="KB467831">
    <property type="protein sequence ID" value="PCH33327.1"/>
    <property type="molecule type" value="Genomic_DNA"/>
</dbReference>
<dbReference type="Gene3D" id="3.30.40.10">
    <property type="entry name" value="Zinc/RING finger domain, C3HC4 (zinc finger)"/>
    <property type="match status" value="1"/>
</dbReference>
<feature type="domain" description="RING-type" evidence="9">
    <location>
        <begin position="1"/>
        <end position="217"/>
    </location>
</feature>
<dbReference type="OMA" id="IICCACK"/>
<accession>A0A2H3JBJ7</accession>
<keyword evidence="3" id="KW-0677">Repeat</keyword>
<evidence type="ECO:0008006" key="12">
    <source>
        <dbReference type="Google" id="ProtNLM"/>
    </source>
</evidence>
<dbReference type="CDD" id="cd22584">
    <property type="entry name" value="Rcat_RBR_unk"/>
    <property type="match status" value="1"/>
</dbReference>
<dbReference type="OrthoDB" id="1431934at2759"/>
<dbReference type="InterPro" id="IPR017907">
    <property type="entry name" value="Znf_RING_CS"/>
</dbReference>
<keyword evidence="2" id="KW-0479">Metal-binding</keyword>
<dbReference type="SMART" id="SM00184">
    <property type="entry name" value="RING"/>
    <property type="match status" value="2"/>
</dbReference>
<evidence type="ECO:0000259" key="8">
    <source>
        <dbReference type="PROSITE" id="PS50089"/>
    </source>
</evidence>
<dbReference type="GO" id="GO:0016567">
    <property type="term" value="P:protein ubiquitination"/>
    <property type="evidence" value="ECO:0007669"/>
    <property type="project" value="InterPro"/>
</dbReference>
<keyword evidence="1" id="KW-0808">Transferase</keyword>
<dbReference type="PANTHER" id="PTHR11685">
    <property type="entry name" value="RBR FAMILY RING FINGER AND IBR DOMAIN-CONTAINING"/>
    <property type="match status" value="1"/>
</dbReference>
<dbReference type="Proteomes" id="UP000218811">
    <property type="component" value="Unassembled WGS sequence"/>
</dbReference>
<dbReference type="InterPro" id="IPR013083">
    <property type="entry name" value="Znf_RING/FYVE/PHD"/>
</dbReference>
<reference evidence="10 11" key="1">
    <citation type="journal article" date="2012" name="Science">
        <title>The Paleozoic origin of enzymatic lignin decomposition reconstructed from 31 fungal genomes.</title>
        <authorList>
            <person name="Floudas D."/>
            <person name="Binder M."/>
            <person name="Riley R."/>
            <person name="Barry K."/>
            <person name="Blanchette R.A."/>
            <person name="Henrissat B."/>
            <person name="Martinez A.T."/>
            <person name="Otillar R."/>
            <person name="Spatafora J.W."/>
            <person name="Yadav J.S."/>
            <person name="Aerts A."/>
            <person name="Benoit I."/>
            <person name="Boyd A."/>
            <person name="Carlson A."/>
            <person name="Copeland A."/>
            <person name="Coutinho P.M."/>
            <person name="de Vries R.P."/>
            <person name="Ferreira P."/>
            <person name="Findley K."/>
            <person name="Foster B."/>
            <person name="Gaskell J."/>
            <person name="Glotzer D."/>
            <person name="Gorecki P."/>
            <person name="Heitman J."/>
            <person name="Hesse C."/>
            <person name="Hori C."/>
            <person name="Igarashi K."/>
            <person name="Jurgens J.A."/>
            <person name="Kallen N."/>
            <person name="Kersten P."/>
            <person name="Kohler A."/>
            <person name="Kuees U."/>
            <person name="Kumar T.K.A."/>
            <person name="Kuo A."/>
            <person name="LaButti K."/>
            <person name="Larrondo L.F."/>
            <person name="Lindquist E."/>
            <person name="Ling A."/>
            <person name="Lombard V."/>
            <person name="Lucas S."/>
            <person name="Lundell T."/>
            <person name="Martin R."/>
            <person name="McLaughlin D.J."/>
            <person name="Morgenstern I."/>
            <person name="Morin E."/>
            <person name="Murat C."/>
            <person name="Nagy L.G."/>
            <person name="Nolan M."/>
            <person name="Ohm R.A."/>
            <person name="Patyshakuliyeva A."/>
            <person name="Rokas A."/>
            <person name="Ruiz-Duenas F.J."/>
            <person name="Sabat G."/>
            <person name="Salamov A."/>
            <person name="Samejima M."/>
            <person name="Schmutz J."/>
            <person name="Slot J.C."/>
            <person name="St John F."/>
            <person name="Stenlid J."/>
            <person name="Sun H."/>
            <person name="Sun S."/>
            <person name="Syed K."/>
            <person name="Tsang A."/>
            <person name="Wiebenga A."/>
            <person name="Young D."/>
            <person name="Pisabarro A."/>
            <person name="Eastwood D.C."/>
            <person name="Martin F."/>
            <person name="Cullen D."/>
            <person name="Grigoriev I.V."/>
            <person name="Hibbett D.S."/>
        </authorList>
    </citation>
    <scope>NUCLEOTIDE SEQUENCE [LARGE SCALE GENOMIC DNA]</scope>
    <source>
        <strain evidence="10 11">MD-104</strain>
    </source>
</reference>
<dbReference type="GO" id="GO:0008270">
    <property type="term" value="F:zinc ion binding"/>
    <property type="evidence" value="ECO:0007669"/>
    <property type="project" value="UniProtKB-KW"/>
</dbReference>
<evidence type="ECO:0000256" key="4">
    <source>
        <dbReference type="ARBA" id="ARBA00022771"/>
    </source>
</evidence>
<keyword evidence="4 7" id="KW-0863">Zinc-finger</keyword>
<gene>
    <name evidence="10" type="ORF">WOLCODRAFT_93291</name>
</gene>
<keyword evidence="5" id="KW-0833">Ubl conjugation pathway</keyword>
<dbReference type="SUPFAM" id="SSF57850">
    <property type="entry name" value="RING/U-box"/>
    <property type="match status" value="2"/>
</dbReference>
<keyword evidence="11" id="KW-1185">Reference proteome</keyword>
<evidence type="ECO:0000256" key="1">
    <source>
        <dbReference type="ARBA" id="ARBA00022679"/>
    </source>
</evidence>
<dbReference type="GO" id="GO:0004842">
    <property type="term" value="F:ubiquitin-protein transferase activity"/>
    <property type="evidence" value="ECO:0007669"/>
    <property type="project" value="InterPro"/>
</dbReference>
<sequence length="226" mass="24925">MFECGVCFDETSEEEVAIVEPCGHQFCRECVKSHAVSKIDEHRYPIPCPTCMTGAAQEDTGVINDALIQQLGISERQYAIFVEMQMAAFSLKVRCRKCENEFFVDKAEYEAADTVRCPLGCNFTWCKACSQAIDTEPGAAAHSCDGENELKHLMGEKGWKNCPGCSTPSEKISGCNHMTCPAPGCNVHFCYHCGEQIIRSTTQEDISNALGAHYARCALWIEGQDA</sequence>
<organism evidence="10 11">
    <name type="scientific">Wolfiporia cocos (strain MD-104)</name>
    <name type="common">Brown rot fungus</name>
    <dbReference type="NCBI Taxonomy" id="742152"/>
    <lineage>
        <taxon>Eukaryota</taxon>
        <taxon>Fungi</taxon>
        <taxon>Dikarya</taxon>
        <taxon>Basidiomycota</taxon>
        <taxon>Agaricomycotina</taxon>
        <taxon>Agaricomycetes</taxon>
        <taxon>Polyporales</taxon>
        <taxon>Phaeolaceae</taxon>
        <taxon>Wolfiporia</taxon>
    </lineage>
</organism>
<dbReference type="InterPro" id="IPR001841">
    <property type="entry name" value="Znf_RING"/>
</dbReference>
<evidence type="ECO:0000313" key="10">
    <source>
        <dbReference type="EMBL" id="PCH33327.1"/>
    </source>
</evidence>
<dbReference type="PROSITE" id="PS51873">
    <property type="entry name" value="TRIAD"/>
    <property type="match status" value="1"/>
</dbReference>
<name>A0A2H3JBJ7_WOLCO</name>
<evidence type="ECO:0000256" key="5">
    <source>
        <dbReference type="ARBA" id="ARBA00022786"/>
    </source>
</evidence>
<dbReference type="AlphaFoldDB" id="A0A2H3JBJ7"/>